<evidence type="ECO:0000313" key="2">
    <source>
        <dbReference type="Proteomes" id="UP000033096"/>
    </source>
</evidence>
<gene>
    <name evidence="1" type="ORF">MSVAZ_0715</name>
</gene>
<dbReference type="EMBL" id="CP009520">
    <property type="protein sequence ID" value="AKB42984.1"/>
    <property type="molecule type" value="Genomic_DNA"/>
</dbReference>
<evidence type="ECO:0000313" key="1">
    <source>
        <dbReference type="EMBL" id="AKB42984.1"/>
    </source>
</evidence>
<proteinExistence type="predicted"/>
<accession>A0A0E3Q3I8</accession>
<name>A0A0E3Q3I8_9EURY</name>
<organism evidence="1 2">
    <name type="scientific">Methanosarcina vacuolata Z-761</name>
    <dbReference type="NCBI Taxonomy" id="1434123"/>
    <lineage>
        <taxon>Archaea</taxon>
        <taxon>Methanobacteriati</taxon>
        <taxon>Methanobacteriota</taxon>
        <taxon>Stenosarchaea group</taxon>
        <taxon>Methanomicrobia</taxon>
        <taxon>Methanosarcinales</taxon>
        <taxon>Methanosarcinaceae</taxon>
        <taxon>Methanosarcina</taxon>
    </lineage>
</organism>
<protein>
    <submittedName>
        <fullName evidence="1">Uncharacterized protein</fullName>
    </submittedName>
</protein>
<dbReference type="AlphaFoldDB" id="A0A0E3Q3I8"/>
<sequence length="75" mass="8710">MQGLFYKSDLLLLLFGDFVIEVDPSSRSTQLKYIYSAEDLFEYSPNTFIKKISNNSDNLEGVTLIQQQAKLFYIF</sequence>
<keyword evidence="2" id="KW-1185">Reference proteome</keyword>
<dbReference type="KEGG" id="mvc:MSVAZ_0715"/>
<reference evidence="1 2" key="1">
    <citation type="submission" date="2014-07" db="EMBL/GenBank/DDBJ databases">
        <title>Methanogenic archaea and the global carbon cycle.</title>
        <authorList>
            <person name="Henriksen J.R."/>
            <person name="Luke J."/>
            <person name="Reinhart S."/>
            <person name="Benedict M.N."/>
            <person name="Youngblut N.D."/>
            <person name="Metcalf M.E."/>
            <person name="Whitaker R.J."/>
            <person name="Metcalf W.W."/>
        </authorList>
    </citation>
    <scope>NUCLEOTIDE SEQUENCE [LARGE SCALE GENOMIC DNA]</scope>
    <source>
        <strain evidence="1 2">Z-761</strain>
    </source>
</reference>
<dbReference type="HOGENOM" id="CLU_2712814_0_0_2"/>
<dbReference type="Proteomes" id="UP000033096">
    <property type="component" value="Chromosome"/>
</dbReference>